<dbReference type="Proteomes" id="UP000024635">
    <property type="component" value="Unassembled WGS sequence"/>
</dbReference>
<comment type="caution">
    <text evidence="4">The sequence shown here is derived from an EMBL/GenBank/DDBJ whole genome shotgun (WGS) entry which is preliminary data.</text>
</comment>
<dbReference type="PANTHER" id="PTHR11091">
    <property type="entry name" value="OXIDOREDUCTASE-RELATED"/>
    <property type="match status" value="1"/>
</dbReference>
<keyword evidence="2" id="KW-0560">Oxidoreductase</keyword>
<dbReference type="AlphaFoldDB" id="A0A016THU2"/>
<keyword evidence="5" id="KW-1185">Reference proteome</keyword>
<dbReference type="Pfam" id="PF02615">
    <property type="entry name" value="Ldh_2"/>
    <property type="match status" value="2"/>
</dbReference>
<dbReference type="PANTHER" id="PTHR11091:SF0">
    <property type="entry name" value="MALATE DEHYDROGENASE"/>
    <property type="match status" value="1"/>
</dbReference>
<evidence type="ECO:0008006" key="6">
    <source>
        <dbReference type="Google" id="ProtNLM"/>
    </source>
</evidence>
<feature type="transmembrane region" description="Helical" evidence="3">
    <location>
        <begin position="180"/>
        <end position="200"/>
    </location>
</feature>
<reference evidence="5" key="1">
    <citation type="journal article" date="2015" name="Nat. Genet.">
        <title>The genome and transcriptome of the zoonotic hookworm Ancylostoma ceylanicum identify infection-specific gene families.</title>
        <authorList>
            <person name="Schwarz E.M."/>
            <person name="Hu Y."/>
            <person name="Antoshechkin I."/>
            <person name="Miller M.M."/>
            <person name="Sternberg P.W."/>
            <person name="Aroian R.V."/>
        </authorList>
    </citation>
    <scope>NUCLEOTIDE SEQUENCE</scope>
    <source>
        <strain evidence="5">HY135</strain>
    </source>
</reference>
<evidence type="ECO:0000256" key="1">
    <source>
        <dbReference type="ARBA" id="ARBA00006056"/>
    </source>
</evidence>
<organism evidence="4 5">
    <name type="scientific">Ancylostoma ceylanicum</name>
    <dbReference type="NCBI Taxonomy" id="53326"/>
    <lineage>
        <taxon>Eukaryota</taxon>
        <taxon>Metazoa</taxon>
        <taxon>Ecdysozoa</taxon>
        <taxon>Nematoda</taxon>
        <taxon>Chromadorea</taxon>
        <taxon>Rhabditida</taxon>
        <taxon>Rhabditina</taxon>
        <taxon>Rhabditomorpha</taxon>
        <taxon>Strongyloidea</taxon>
        <taxon>Ancylostomatidae</taxon>
        <taxon>Ancylostomatinae</taxon>
        <taxon>Ancylostoma</taxon>
    </lineage>
</organism>
<dbReference type="GO" id="GO:0016491">
    <property type="term" value="F:oxidoreductase activity"/>
    <property type="evidence" value="ECO:0007669"/>
    <property type="project" value="UniProtKB-KW"/>
</dbReference>
<protein>
    <recommendedName>
        <fullName evidence="6">Malate/L-lactate dehydrogenase</fullName>
    </recommendedName>
</protein>
<evidence type="ECO:0000313" key="4">
    <source>
        <dbReference type="EMBL" id="EYC02514.1"/>
    </source>
</evidence>
<name>A0A016THU2_9BILA</name>
<dbReference type="STRING" id="53326.A0A016THU2"/>
<gene>
    <name evidence="4" type="primary">Acey_s0099.g3157</name>
    <name evidence="4" type="ORF">Y032_0099g3157</name>
</gene>
<keyword evidence="3" id="KW-1133">Transmembrane helix</keyword>
<evidence type="ECO:0000313" key="5">
    <source>
        <dbReference type="Proteomes" id="UP000024635"/>
    </source>
</evidence>
<keyword evidence="3" id="KW-0812">Transmembrane</keyword>
<comment type="similarity">
    <text evidence="1">Belongs to the LDH2/MDH2 oxidoreductase family.</text>
</comment>
<dbReference type="InterPro" id="IPR003767">
    <property type="entry name" value="Malate/L-lactate_DH-like"/>
</dbReference>
<dbReference type="SUPFAM" id="SSF89733">
    <property type="entry name" value="L-sulfolactate dehydrogenase-like"/>
    <property type="match status" value="2"/>
</dbReference>
<feature type="transmembrane region" description="Helical" evidence="3">
    <location>
        <begin position="206"/>
        <end position="224"/>
    </location>
</feature>
<keyword evidence="3" id="KW-0472">Membrane</keyword>
<dbReference type="OrthoDB" id="7881616at2759"/>
<dbReference type="EMBL" id="JARK01001435">
    <property type="protein sequence ID" value="EYC02514.1"/>
    <property type="molecule type" value="Genomic_DNA"/>
</dbReference>
<dbReference type="InterPro" id="IPR043143">
    <property type="entry name" value="Mal/L-sulf/L-lact_DH-like_NADP"/>
</dbReference>
<evidence type="ECO:0000256" key="3">
    <source>
        <dbReference type="SAM" id="Phobius"/>
    </source>
</evidence>
<evidence type="ECO:0000256" key="2">
    <source>
        <dbReference type="ARBA" id="ARBA00023002"/>
    </source>
</evidence>
<dbReference type="InterPro" id="IPR036111">
    <property type="entry name" value="Mal/L-sulfo/L-lacto_DH-like_sf"/>
</dbReference>
<sequence>MRAMKKGLMGMAFTNTSPIQYPTRAAKPALGTNPISIGVNGTGGDHFLLDMATTTVAIGKVEIAKRRGDPIPESWGVEKGGKLSTDADKIIKGGGLFPLGGSEISGKCLVFLNCSITATLSAYYCAQKHPMLNVRDLHVCTPRLFQRYQRLWRRKTVMEIPGTLGFLESRAKLGYKMFHGVHACYWYQLVLLGAGLSSILGGYKGYGLGAVVEIFCGILAGAHWGPNVRKWMNATSYADLGQCFVAVDPEAFAPGFFERMQELINTLRSLPPYDGKLNVLVAGDPEDKHVKLVKELGGIPYHPNQIKNCDVLSEKLNVKKVKVAKEY</sequence>
<dbReference type="Gene3D" id="3.30.1370.60">
    <property type="entry name" value="Hypothetical oxidoreductase yiak, domain 2"/>
    <property type="match status" value="2"/>
</dbReference>
<proteinExistence type="inferred from homology"/>
<accession>A0A016THU2</accession>